<feature type="binding site" evidence="6">
    <location>
        <position position="169"/>
    </location>
    <ligand>
        <name>molybdate</name>
        <dbReference type="ChEBI" id="CHEBI:36264"/>
    </ligand>
</feature>
<keyword evidence="2 6" id="KW-0500">Molybdenum</keyword>
<dbReference type="InterPro" id="IPR005950">
    <property type="entry name" value="ModA"/>
</dbReference>
<dbReference type="KEGG" id="camu:CA2015_1434"/>
<dbReference type="PIRSF" id="PIRSF004846">
    <property type="entry name" value="ModA"/>
    <property type="match status" value="1"/>
</dbReference>
<evidence type="ECO:0000256" key="1">
    <source>
        <dbReference type="ARBA" id="ARBA00009175"/>
    </source>
</evidence>
<dbReference type="AlphaFoldDB" id="A0A0H4P9M5"/>
<dbReference type="SUPFAM" id="SSF53850">
    <property type="entry name" value="Periplasmic binding protein-like II"/>
    <property type="match status" value="1"/>
</dbReference>
<dbReference type="Gene3D" id="3.40.190.10">
    <property type="entry name" value="Periplasmic binding protein-like II"/>
    <property type="match status" value="2"/>
</dbReference>
<evidence type="ECO:0000256" key="6">
    <source>
        <dbReference type="PIRSR" id="PIRSR004846-1"/>
    </source>
</evidence>
<evidence type="ECO:0000313" key="7">
    <source>
        <dbReference type="EMBL" id="AKP50874.1"/>
    </source>
</evidence>
<name>A0A0H4P9M5_9BACT</name>
<dbReference type="CDD" id="cd13539">
    <property type="entry name" value="PBP2_AvModA"/>
    <property type="match status" value="1"/>
</dbReference>
<dbReference type="Pfam" id="PF13531">
    <property type="entry name" value="SBP_bac_11"/>
    <property type="match status" value="1"/>
</dbReference>
<keyword evidence="4" id="KW-0732">Signal</keyword>
<evidence type="ECO:0000256" key="2">
    <source>
        <dbReference type="ARBA" id="ARBA00022505"/>
    </source>
</evidence>
<keyword evidence="8" id="KW-1185">Reference proteome</keyword>
<organism evidence="7 8">
    <name type="scientific">Cyclobacterium amurskyense</name>
    <dbReference type="NCBI Taxonomy" id="320787"/>
    <lineage>
        <taxon>Bacteria</taxon>
        <taxon>Pseudomonadati</taxon>
        <taxon>Bacteroidota</taxon>
        <taxon>Cytophagia</taxon>
        <taxon>Cytophagales</taxon>
        <taxon>Cyclobacteriaceae</taxon>
        <taxon>Cyclobacterium</taxon>
    </lineage>
</organism>
<dbReference type="Proteomes" id="UP000036520">
    <property type="component" value="Chromosome"/>
</dbReference>
<dbReference type="PANTHER" id="PTHR30632:SF14">
    <property type="entry name" value="TUNGSTATE_MOLYBDATE_CHROMATE-BINDING PROTEIN MODA"/>
    <property type="match status" value="1"/>
</dbReference>
<dbReference type="GO" id="GO:0015689">
    <property type="term" value="P:molybdate ion transport"/>
    <property type="evidence" value="ECO:0007669"/>
    <property type="project" value="InterPro"/>
</dbReference>
<dbReference type="NCBIfam" id="TIGR01256">
    <property type="entry name" value="modA"/>
    <property type="match status" value="1"/>
</dbReference>
<dbReference type="GO" id="GO:1901359">
    <property type="term" value="F:tungstate binding"/>
    <property type="evidence" value="ECO:0007669"/>
    <property type="project" value="UniProtKB-ARBA"/>
</dbReference>
<evidence type="ECO:0000313" key="8">
    <source>
        <dbReference type="Proteomes" id="UP000036520"/>
    </source>
</evidence>
<accession>A0A0H4P9M5</accession>
<keyword evidence="3 6" id="KW-0479">Metal-binding</keyword>
<dbReference type="PANTHER" id="PTHR30632">
    <property type="entry name" value="MOLYBDATE-BINDING PERIPLASMIC PROTEIN"/>
    <property type="match status" value="1"/>
</dbReference>
<dbReference type="GO" id="GO:0046872">
    <property type="term" value="F:metal ion binding"/>
    <property type="evidence" value="ECO:0007669"/>
    <property type="project" value="UniProtKB-KW"/>
</dbReference>
<evidence type="ECO:0000256" key="5">
    <source>
        <dbReference type="ARBA" id="ARBA00062515"/>
    </source>
</evidence>
<proteinExistence type="inferred from homology"/>
<dbReference type="GO" id="GO:0030973">
    <property type="term" value="F:molybdate ion binding"/>
    <property type="evidence" value="ECO:0007669"/>
    <property type="project" value="InterPro"/>
</dbReference>
<protein>
    <submittedName>
        <fullName evidence="7">Molybdenum ABC transporter, periplasmic molybdate-binding protein</fullName>
    </submittedName>
</protein>
<dbReference type="FunFam" id="3.40.190.10:FF:000035">
    <property type="entry name" value="Molybdate ABC transporter substrate-binding protein"/>
    <property type="match status" value="1"/>
</dbReference>
<evidence type="ECO:0000256" key="4">
    <source>
        <dbReference type="ARBA" id="ARBA00022729"/>
    </source>
</evidence>
<dbReference type="PATRIC" id="fig|320787.5.peg.1582"/>
<comment type="similarity">
    <text evidence="1">Belongs to the bacterial solute-binding protein ModA family.</text>
</comment>
<dbReference type="STRING" id="320787.CA2015_1434"/>
<reference evidence="7 8" key="1">
    <citation type="submission" date="2015-07" db="EMBL/GenBank/DDBJ databases">
        <authorList>
            <person name="Kim K.M."/>
        </authorList>
    </citation>
    <scope>NUCLEOTIDE SEQUENCE [LARGE SCALE GENOMIC DNA]</scope>
    <source>
        <strain evidence="7 8">KCTC 12363</strain>
    </source>
</reference>
<dbReference type="EMBL" id="CP012040">
    <property type="protein sequence ID" value="AKP50874.1"/>
    <property type="molecule type" value="Genomic_DNA"/>
</dbReference>
<evidence type="ECO:0000256" key="3">
    <source>
        <dbReference type="ARBA" id="ARBA00022723"/>
    </source>
</evidence>
<dbReference type="InterPro" id="IPR044084">
    <property type="entry name" value="AvModA-like_subst-bd"/>
</dbReference>
<feature type="binding site" evidence="6">
    <location>
        <position position="62"/>
    </location>
    <ligand>
        <name>molybdate</name>
        <dbReference type="ChEBI" id="CHEBI:36264"/>
    </ligand>
</feature>
<dbReference type="RefSeq" id="WP_048641280.1">
    <property type="nucleotide sequence ID" value="NZ_CP012040.1"/>
</dbReference>
<gene>
    <name evidence="7" type="ORF">CA2015_1434</name>
</gene>
<comment type="subunit">
    <text evidence="5">The complex is composed of two ATP-binding proteins (ModC), two transmembrane proteins (ModB) and a solute-binding protein (ModA).</text>
</comment>
<dbReference type="OrthoDB" id="9785015at2"/>
<sequence length="256" mass="28063">MKSVCLLLASFVLCFLPGIYPVNAQRAIRVAAASDLKFALDEIIEVYTEATGKEIVPIYGSSGKLFEQLSNKAPFHLFMSADVAYPKMLIAKRMNGSDLHVYGEGRLVLWSRKMDCNASTMEGLGSLNVKKIAIANPDHAPYGMRAKESLQFYGHYDAVKSKLVMGENISQTAQFLSTGAADIGIVALSLALSPSMKKYGKRYFLLPENSHEPLLQGAMITEFGKGNADATSFFEFLKSESAAKIFKAYGFTQKVK</sequence>
<dbReference type="InterPro" id="IPR050682">
    <property type="entry name" value="ModA/WtpA"/>
</dbReference>